<evidence type="ECO:0000313" key="2">
    <source>
        <dbReference type="Proteomes" id="UP000023152"/>
    </source>
</evidence>
<dbReference type="AlphaFoldDB" id="X6NY81"/>
<proteinExistence type="predicted"/>
<organism evidence="1 2">
    <name type="scientific">Reticulomyxa filosa</name>
    <dbReference type="NCBI Taxonomy" id="46433"/>
    <lineage>
        <taxon>Eukaryota</taxon>
        <taxon>Sar</taxon>
        <taxon>Rhizaria</taxon>
        <taxon>Retaria</taxon>
        <taxon>Foraminifera</taxon>
        <taxon>Monothalamids</taxon>
        <taxon>Reticulomyxidae</taxon>
        <taxon>Reticulomyxa</taxon>
    </lineage>
</organism>
<protein>
    <submittedName>
        <fullName evidence="1">Uncharacterized protein</fullName>
    </submittedName>
</protein>
<dbReference type="EMBL" id="ASPP01005589">
    <property type="protein sequence ID" value="ETO30252.1"/>
    <property type="molecule type" value="Genomic_DNA"/>
</dbReference>
<accession>X6NY81</accession>
<reference evidence="1 2" key="1">
    <citation type="journal article" date="2013" name="Curr. Biol.">
        <title>The Genome of the Foraminiferan Reticulomyxa filosa.</title>
        <authorList>
            <person name="Glockner G."/>
            <person name="Hulsmann N."/>
            <person name="Schleicher M."/>
            <person name="Noegel A.A."/>
            <person name="Eichinger L."/>
            <person name="Gallinger C."/>
            <person name="Pawlowski J."/>
            <person name="Sierra R."/>
            <person name="Euteneuer U."/>
            <person name="Pillet L."/>
            <person name="Moustafa A."/>
            <person name="Platzer M."/>
            <person name="Groth M."/>
            <person name="Szafranski K."/>
            <person name="Schliwa M."/>
        </authorList>
    </citation>
    <scope>NUCLEOTIDE SEQUENCE [LARGE SCALE GENOMIC DNA]</scope>
</reference>
<sequence length="283" mass="31259">MLEALREQVIKPIERKQPQTIADLNQVLFEGIFILGSAKQQQEQASHSLSSSSSSSSSMEELLISQVLKNVNTSVVPSPLMLAMVYPFIYDGVLGSGRQRGPADGASSVPVPSCKRLSLVWVDEKSCVFCESASADGNATHISLNDTDVLVDVAKGGMRLTVSEFSQLFGKAIATTTATDYGYGRRVHPMEVDYRRQYHISSSPSSSSSASHHPTETIKVIPDKLLWSYLVRKMLSQCQRTQVPKEKQTEHALLIKFWLAQWTHLNFNQHITNTMASLESGTL</sequence>
<name>X6NY81_RETFI</name>
<comment type="caution">
    <text evidence="1">The sequence shown here is derived from an EMBL/GenBank/DDBJ whole genome shotgun (WGS) entry which is preliminary data.</text>
</comment>
<evidence type="ECO:0000313" key="1">
    <source>
        <dbReference type="EMBL" id="ETO30252.1"/>
    </source>
</evidence>
<gene>
    <name evidence="1" type="ORF">RFI_06869</name>
</gene>
<keyword evidence="2" id="KW-1185">Reference proteome</keyword>
<dbReference type="Proteomes" id="UP000023152">
    <property type="component" value="Unassembled WGS sequence"/>
</dbReference>